<evidence type="ECO:0000256" key="2">
    <source>
        <dbReference type="ARBA" id="ARBA00022490"/>
    </source>
</evidence>
<accession>A0A1I8HVJ3</accession>
<evidence type="ECO:0000256" key="5">
    <source>
        <dbReference type="ARBA" id="ARBA00022837"/>
    </source>
</evidence>
<organism evidence="8 9">
    <name type="scientific">Macrostomum lignano</name>
    <dbReference type="NCBI Taxonomy" id="282301"/>
    <lineage>
        <taxon>Eukaryota</taxon>
        <taxon>Metazoa</taxon>
        <taxon>Spiralia</taxon>
        <taxon>Lophotrochozoa</taxon>
        <taxon>Platyhelminthes</taxon>
        <taxon>Rhabditophora</taxon>
        <taxon>Macrostomorpha</taxon>
        <taxon>Macrostomida</taxon>
        <taxon>Macrostomidae</taxon>
        <taxon>Macrostomum</taxon>
    </lineage>
</organism>
<dbReference type="Pfam" id="PF13499">
    <property type="entry name" value="EF-hand_7"/>
    <property type="match status" value="1"/>
</dbReference>
<dbReference type="GO" id="GO:0005509">
    <property type="term" value="F:calcium ion binding"/>
    <property type="evidence" value="ECO:0007669"/>
    <property type="project" value="InterPro"/>
</dbReference>
<dbReference type="Proteomes" id="UP000095280">
    <property type="component" value="Unplaced"/>
</dbReference>
<evidence type="ECO:0000259" key="7">
    <source>
        <dbReference type="PROSITE" id="PS50222"/>
    </source>
</evidence>
<evidence type="ECO:0000256" key="6">
    <source>
        <dbReference type="SAM" id="MobiDB-lite"/>
    </source>
</evidence>
<dbReference type="SMART" id="SM00054">
    <property type="entry name" value="EFh"/>
    <property type="match status" value="3"/>
</dbReference>
<dbReference type="PROSITE" id="PS00018">
    <property type="entry name" value="EF_HAND_1"/>
    <property type="match status" value="2"/>
</dbReference>
<dbReference type="PROSITE" id="PS50222">
    <property type="entry name" value="EF_HAND_2"/>
    <property type="match status" value="2"/>
</dbReference>
<reference evidence="9" key="1">
    <citation type="submission" date="2016-11" db="UniProtKB">
        <authorList>
            <consortium name="WormBaseParasite"/>
        </authorList>
    </citation>
    <scope>IDENTIFICATION</scope>
</reference>
<dbReference type="InterPro" id="IPR018247">
    <property type="entry name" value="EF_Hand_1_Ca_BS"/>
</dbReference>
<dbReference type="PANTHER" id="PTHR46212">
    <property type="entry name" value="PEFLIN"/>
    <property type="match status" value="1"/>
</dbReference>
<sequence>CHGLLPAARGLRRRRPAARGLRRRRPAAAGYGGGGQPPNMVSQQQLWDIFQRIDRDRSGAINSTELQSALSNGSWAPFNPDTVRLMMCMFDVNQMGEKGTIDFNEFQQLWRYITDWQNTFRRYDRDNSGSIDTKELSVALASFGYRLSEGFCSLLGRGTVLFDDFIQACVMLQTLTAGFAQYDTHRNGWMTNQLRSLPVHGVQHRHQQVGIFPDVCIGYRLMFSVLLYFGQNILYNVGRELDLENLRFVPKNHMISVRSLFTFLLLSHL</sequence>
<feature type="compositionally biased region" description="Basic residues" evidence="6">
    <location>
        <begin position="15"/>
        <end position="26"/>
    </location>
</feature>
<evidence type="ECO:0000313" key="8">
    <source>
        <dbReference type="Proteomes" id="UP000095280"/>
    </source>
</evidence>
<protein>
    <submittedName>
        <fullName evidence="9">Programmed cell death protein 6</fullName>
    </submittedName>
</protein>
<dbReference type="Gene3D" id="1.10.238.10">
    <property type="entry name" value="EF-hand"/>
    <property type="match status" value="1"/>
</dbReference>
<keyword evidence="3" id="KW-0479">Metal-binding</keyword>
<comment type="subcellular location">
    <subcellularLocation>
        <location evidence="1">Cytoplasm</location>
    </subcellularLocation>
</comment>
<evidence type="ECO:0000313" key="9">
    <source>
        <dbReference type="WBParaSite" id="maker-uti_cns_0008131-snap-gene-0.8-mRNA-1"/>
    </source>
</evidence>
<feature type="domain" description="EF-hand" evidence="7">
    <location>
        <begin position="41"/>
        <end position="76"/>
    </location>
</feature>
<evidence type="ECO:0000256" key="4">
    <source>
        <dbReference type="ARBA" id="ARBA00022737"/>
    </source>
</evidence>
<evidence type="ECO:0000256" key="1">
    <source>
        <dbReference type="ARBA" id="ARBA00004496"/>
    </source>
</evidence>
<keyword evidence="2" id="KW-0963">Cytoplasm</keyword>
<keyword evidence="4" id="KW-0677">Repeat</keyword>
<dbReference type="SUPFAM" id="SSF47473">
    <property type="entry name" value="EF-hand"/>
    <property type="match status" value="1"/>
</dbReference>
<dbReference type="Pfam" id="PF13405">
    <property type="entry name" value="EF-hand_6"/>
    <property type="match status" value="1"/>
</dbReference>
<proteinExistence type="predicted"/>
<evidence type="ECO:0000256" key="3">
    <source>
        <dbReference type="ARBA" id="ARBA00022723"/>
    </source>
</evidence>
<keyword evidence="5" id="KW-0106">Calcium</keyword>
<dbReference type="PANTHER" id="PTHR46212:SF9">
    <property type="entry name" value="PROGRAMMED CELL DEATH PROTEIN 6"/>
    <property type="match status" value="1"/>
</dbReference>
<dbReference type="GO" id="GO:0005737">
    <property type="term" value="C:cytoplasm"/>
    <property type="evidence" value="ECO:0007669"/>
    <property type="project" value="UniProtKB-SubCell"/>
</dbReference>
<dbReference type="WBParaSite" id="maker-uti_cns_0008131-snap-gene-0.8-mRNA-1">
    <property type="protein sequence ID" value="maker-uti_cns_0008131-snap-gene-0.8-mRNA-1"/>
    <property type="gene ID" value="maker-uti_cns_0008131-snap-gene-0.8"/>
</dbReference>
<name>A0A1I8HVJ3_9PLAT</name>
<dbReference type="InterPro" id="IPR011992">
    <property type="entry name" value="EF-hand-dom_pair"/>
</dbReference>
<dbReference type="InterPro" id="IPR002048">
    <property type="entry name" value="EF_hand_dom"/>
</dbReference>
<feature type="region of interest" description="Disordered" evidence="6">
    <location>
        <begin position="15"/>
        <end position="40"/>
    </location>
</feature>
<feature type="domain" description="EF-hand" evidence="7">
    <location>
        <begin position="111"/>
        <end position="146"/>
    </location>
</feature>
<dbReference type="GO" id="GO:0048306">
    <property type="term" value="F:calcium-dependent protein binding"/>
    <property type="evidence" value="ECO:0007669"/>
    <property type="project" value="UniProtKB-ARBA"/>
</dbReference>
<dbReference type="InterPro" id="IPR051426">
    <property type="entry name" value="Peflin/Sorcin_CaBP"/>
</dbReference>
<keyword evidence="8" id="KW-1185">Reference proteome</keyword>
<dbReference type="AlphaFoldDB" id="A0A1I8HVJ3"/>